<evidence type="ECO:0000256" key="1">
    <source>
        <dbReference type="ARBA" id="ARBA00006056"/>
    </source>
</evidence>
<evidence type="ECO:0000256" key="3">
    <source>
        <dbReference type="SAM" id="MobiDB-lite"/>
    </source>
</evidence>
<dbReference type="InterPro" id="IPR003767">
    <property type="entry name" value="Malate/L-lactate_DH-like"/>
</dbReference>
<dbReference type="InterPro" id="IPR043144">
    <property type="entry name" value="Mal/L-sulf/L-lact_DH-like_ah"/>
</dbReference>
<keyword evidence="5" id="KW-1185">Reference proteome</keyword>
<dbReference type="GO" id="GO:0016491">
    <property type="term" value="F:oxidoreductase activity"/>
    <property type="evidence" value="ECO:0007669"/>
    <property type="project" value="UniProtKB-KW"/>
</dbReference>
<gene>
    <name evidence="4" type="ORF">WA026_004826</name>
</gene>
<dbReference type="PANTHER" id="PTHR11091:SF0">
    <property type="entry name" value="MALATE DEHYDROGENASE"/>
    <property type="match status" value="1"/>
</dbReference>
<feature type="compositionally biased region" description="Basic and acidic residues" evidence="3">
    <location>
        <begin position="438"/>
        <end position="453"/>
    </location>
</feature>
<dbReference type="EMBL" id="JARQZJ010000092">
    <property type="protein sequence ID" value="KAK9883888.1"/>
    <property type="molecule type" value="Genomic_DNA"/>
</dbReference>
<protein>
    <recommendedName>
        <fullName evidence="6">Malate dehydrogenase</fullName>
    </recommendedName>
</protein>
<accession>A0AAW1URS5</accession>
<feature type="region of interest" description="Disordered" evidence="3">
    <location>
        <begin position="427"/>
        <end position="455"/>
    </location>
</feature>
<dbReference type="PANTHER" id="PTHR11091">
    <property type="entry name" value="OXIDOREDUCTASE-RELATED"/>
    <property type="match status" value="1"/>
</dbReference>
<dbReference type="SUPFAM" id="SSF89733">
    <property type="entry name" value="L-sulfolactate dehydrogenase-like"/>
    <property type="match status" value="1"/>
</dbReference>
<dbReference type="Proteomes" id="UP001431783">
    <property type="component" value="Unassembled WGS sequence"/>
</dbReference>
<organism evidence="4 5">
    <name type="scientific">Henosepilachna vigintioctopunctata</name>
    <dbReference type="NCBI Taxonomy" id="420089"/>
    <lineage>
        <taxon>Eukaryota</taxon>
        <taxon>Metazoa</taxon>
        <taxon>Ecdysozoa</taxon>
        <taxon>Arthropoda</taxon>
        <taxon>Hexapoda</taxon>
        <taxon>Insecta</taxon>
        <taxon>Pterygota</taxon>
        <taxon>Neoptera</taxon>
        <taxon>Endopterygota</taxon>
        <taxon>Coleoptera</taxon>
        <taxon>Polyphaga</taxon>
        <taxon>Cucujiformia</taxon>
        <taxon>Coccinelloidea</taxon>
        <taxon>Coccinellidae</taxon>
        <taxon>Epilachninae</taxon>
        <taxon>Epilachnini</taxon>
        <taxon>Henosepilachna</taxon>
    </lineage>
</organism>
<comment type="caution">
    <text evidence="4">The sequence shown here is derived from an EMBL/GenBank/DDBJ whole genome shotgun (WGS) entry which is preliminary data.</text>
</comment>
<reference evidence="4 5" key="1">
    <citation type="submission" date="2023-03" db="EMBL/GenBank/DDBJ databases">
        <title>Genome insight into feeding habits of ladybird beetles.</title>
        <authorList>
            <person name="Li H.-S."/>
            <person name="Huang Y.-H."/>
            <person name="Pang H."/>
        </authorList>
    </citation>
    <scope>NUCLEOTIDE SEQUENCE [LARGE SCALE GENOMIC DNA]</scope>
    <source>
        <strain evidence="4">SYSU_2023b</strain>
        <tissue evidence="4">Whole body</tissue>
    </source>
</reference>
<dbReference type="Gene3D" id="1.10.1530.10">
    <property type="match status" value="1"/>
</dbReference>
<dbReference type="Gene3D" id="3.30.1370.60">
    <property type="entry name" value="Hypothetical oxidoreductase yiak, domain 2"/>
    <property type="match status" value="1"/>
</dbReference>
<evidence type="ECO:0000256" key="2">
    <source>
        <dbReference type="ARBA" id="ARBA00023002"/>
    </source>
</evidence>
<evidence type="ECO:0000313" key="4">
    <source>
        <dbReference type="EMBL" id="KAK9883888.1"/>
    </source>
</evidence>
<evidence type="ECO:0000313" key="5">
    <source>
        <dbReference type="Proteomes" id="UP001431783"/>
    </source>
</evidence>
<dbReference type="AlphaFoldDB" id="A0AAW1URS5"/>
<evidence type="ECO:0008006" key="6">
    <source>
        <dbReference type="Google" id="ProtNLM"/>
    </source>
</evidence>
<sequence length="481" mass="52916">MADGGEYIPVPEMKRFVVDCFMAVGVSRTQSETMSDCIVGADSIGHNSHGVFRLSKFVTDVQNGNIDTHSSPKIEKETAATAWVNGQNSLGPIVGNYCIKLAIAKAKKVGAAIVVANNSNNFGVAGHYTMQALQEGLIGLAFSNSSSLMLPTRAKYPITGTNPISVAAPGIYDDFFLLDMATTVTSRGNIKIKHKNCEFLPDGWAANAACLPETNGDIAINTGRFLPLGSSEESGSYKGTGLSIMVDILCGVLAAAAYSDMVGAWLNNYIKRRANIGHCFIVIDPNFFAPDFEVRMNDFLSSIRYAEPHDPNKSVRVAGDKARKIQEVISEHGGLWYPDYVIEDLTKLSDSFKIKNVFCVPKPEPIRLTSSEEFAAFKEAEMRASGSIMHDEFSIISQRSSVVAIDNEEQKTVSFSIEDSSEWLCPISDEEQPNTEDSIEKKKRDTLSKKEKLSGFQRFSTPHREEIPMLLRLDEIMQTRY</sequence>
<dbReference type="Pfam" id="PF02615">
    <property type="entry name" value="Ldh_2"/>
    <property type="match status" value="1"/>
</dbReference>
<comment type="similarity">
    <text evidence="1">Belongs to the LDH2/MDH2 oxidoreductase family.</text>
</comment>
<name>A0AAW1URS5_9CUCU</name>
<proteinExistence type="inferred from homology"/>
<dbReference type="InterPro" id="IPR036111">
    <property type="entry name" value="Mal/L-sulfo/L-lacto_DH-like_sf"/>
</dbReference>
<keyword evidence="2" id="KW-0560">Oxidoreductase</keyword>
<dbReference type="InterPro" id="IPR043143">
    <property type="entry name" value="Mal/L-sulf/L-lact_DH-like_NADP"/>
</dbReference>